<proteinExistence type="predicted"/>
<dbReference type="EMBL" id="LPLU01000095">
    <property type="protein sequence ID" value="KWK72873.1"/>
    <property type="molecule type" value="Genomic_DNA"/>
</dbReference>
<accession>A0A108CDV9</accession>
<comment type="caution">
    <text evidence="1">The sequence shown here is derived from an EMBL/GenBank/DDBJ whole genome shotgun (WGS) entry which is preliminary data.</text>
</comment>
<evidence type="ECO:0000313" key="1">
    <source>
        <dbReference type="EMBL" id="KWK72873.1"/>
    </source>
</evidence>
<organism evidence="1 2">
    <name type="scientific">Burkholderia ubonensis</name>
    <dbReference type="NCBI Taxonomy" id="101571"/>
    <lineage>
        <taxon>Bacteria</taxon>
        <taxon>Pseudomonadati</taxon>
        <taxon>Pseudomonadota</taxon>
        <taxon>Betaproteobacteria</taxon>
        <taxon>Burkholderiales</taxon>
        <taxon>Burkholderiaceae</taxon>
        <taxon>Burkholderia</taxon>
        <taxon>Burkholderia cepacia complex</taxon>
    </lineage>
</organism>
<dbReference type="Proteomes" id="UP000065504">
    <property type="component" value="Unassembled WGS sequence"/>
</dbReference>
<reference evidence="1 2" key="1">
    <citation type="submission" date="2015-11" db="EMBL/GenBank/DDBJ databases">
        <title>Expanding the genomic diversity of Burkholderia species for the development of highly accurate diagnostics.</title>
        <authorList>
            <person name="Sahl J."/>
            <person name="Keim P."/>
            <person name="Wagner D."/>
        </authorList>
    </citation>
    <scope>NUCLEOTIDE SEQUENCE [LARGE SCALE GENOMIC DNA]</scope>
    <source>
        <strain evidence="1 2">MSMB782WGS</strain>
    </source>
</reference>
<name>A0A108CDV9_9BURK</name>
<dbReference type="AlphaFoldDB" id="A0A108CDV9"/>
<evidence type="ECO:0000313" key="2">
    <source>
        <dbReference type="Proteomes" id="UP000065504"/>
    </source>
</evidence>
<protein>
    <submittedName>
        <fullName evidence="1">Uncharacterized protein</fullName>
    </submittedName>
</protein>
<gene>
    <name evidence="1" type="ORF">WM16_17545</name>
</gene>
<sequence>MGRVTKLLHDLFGPGVGFELRATCIEKQRSYSREDLKLRLLMRDRVRDGGGDMPDFVALDQRKNFIDCHIPVTSFMAPA</sequence>